<dbReference type="Gene3D" id="1.10.630.10">
    <property type="entry name" value="Cytochrome P450"/>
    <property type="match status" value="1"/>
</dbReference>
<keyword evidence="1" id="KW-1133">Transmembrane helix</keyword>
<dbReference type="GO" id="GO:0020037">
    <property type="term" value="F:heme binding"/>
    <property type="evidence" value="ECO:0007669"/>
    <property type="project" value="InterPro"/>
</dbReference>
<dbReference type="SUPFAM" id="SSF48264">
    <property type="entry name" value="Cytochrome P450"/>
    <property type="match status" value="1"/>
</dbReference>
<keyword evidence="1" id="KW-0472">Membrane</keyword>
<comment type="caution">
    <text evidence="2">The sequence shown here is derived from an EMBL/GenBank/DDBJ whole genome shotgun (WGS) entry which is preliminary data.</text>
</comment>
<dbReference type="GO" id="GO:0004497">
    <property type="term" value="F:monooxygenase activity"/>
    <property type="evidence" value="ECO:0007669"/>
    <property type="project" value="InterPro"/>
</dbReference>
<evidence type="ECO:0000256" key="1">
    <source>
        <dbReference type="SAM" id="Phobius"/>
    </source>
</evidence>
<dbReference type="GO" id="GO:0005506">
    <property type="term" value="F:iron ion binding"/>
    <property type="evidence" value="ECO:0007669"/>
    <property type="project" value="InterPro"/>
</dbReference>
<dbReference type="Proteomes" id="UP000298860">
    <property type="component" value="Unassembled WGS sequence"/>
</dbReference>
<evidence type="ECO:0000313" key="3">
    <source>
        <dbReference type="Proteomes" id="UP000298860"/>
    </source>
</evidence>
<feature type="transmembrane region" description="Helical" evidence="1">
    <location>
        <begin position="20"/>
        <end position="43"/>
    </location>
</feature>
<reference evidence="3" key="1">
    <citation type="submission" date="2019-04" db="EMBL/GenBank/DDBJ databases">
        <title>Draft genome sequence of Pseudonocardiaceae bacterium SL3-2-4.</title>
        <authorList>
            <person name="Ningsih F."/>
            <person name="Yokota A."/>
            <person name="Sakai Y."/>
            <person name="Nanatani K."/>
            <person name="Yabe S."/>
            <person name="Oetari A."/>
            <person name="Sjamsuridzal W."/>
        </authorList>
    </citation>
    <scope>NUCLEOTIDE SEQUENCE [LARGE SCALE GENOMIC DNA]</scope>
    <source>
        <strain evidence="3">SL3-2-4</strain>
    </source>
</reference>
<organism evidence="2 3">
    <name type="scientific">Gandjariella thermophila</name>
    <dbReference type="NCBI Taxonomy" id="1931992"/>
    <lineage>
        <taxon>Bacteria</taxon>
        <taxon>Bacillati</taxon>
        <taxon>Actinomycetota</taxon>
        <taxon>Actinomycetes</taxon>
        <taxon>Pseudonocardiales</taxon>
        <taxon>Pseudonocardiaceae</taxon>
        <taxon>Gandjariella</taxon>
    </lineage>
</organism>
<dbReference type="GO" id="GO:0016705">
    <property type="term" value="F:oxidoreductase activity, acting on paired donors, with incorporation or reduction of molecular oxygen"/>
    <property type="evidence" value="ECO:0007669"/>
    <property type="project" value="InterPro"/>
</dbReference>
<keyword evidence="3" id="KW-1185">Reference proteome</keyword>
<gene>
    <name evidence="2" type="ORF">GTS_45050</name>
</gene>
<dbReference type="InterPro" id="IPR036396">
    <property type="entry name" value="Cyt_P450_sf"/>
</dbReference>
<name>A0A4D4JC03_9PSEU</name>
<evidence type="ECO:0000313" key="2">
    <source>
        <dbReference type="EMBL" id="GDY32872.1"/>
    </source>
</evidence>
<dbReference type="RefSeq" id="WP_153816569.1">
    <property type="nucleotide sequence ID" value="NZ_BJFL01000030.1"/>
</dbReference>
<protein>
    <submittedName>
        <fullName evidence="2">Uncharacterized protein</fullName>
    </submittedName>
</protein>
<sequence>MRVSVKKAEIDGERLDDQQIVGFAAVLLLAGHITTMVLLGNAVEPARS</sequence>
<accession>A0A4D4JC03</accession>
<dbReference type="AlphaFoldDB" id="A0A4D4JC03"/>
<keyword evidence="1" id="KW-0812">Transmembrane</keyword>
<proteinExistence type="predicted"/>
<dbReference type="EMBL" id="BJFL01000030">
    <property type="protein sequence ID" value="GDY32872.1"/>
    <property type="molecule type" value="Genomic_DNA"/>
</dbReference>